<dbReference type="Gene3D" id="3.30.450.90">
    <property type="match status" value="1"/>
</dbReference>
<dbReference type="PANTHER" id="PTHR30486">
    <property type="entry name" value="TWITCHING MOTILITY PROTEIN PILT"/>
    <property type="match status" value="1"/>
</dbReference>
<accession>A0A345BYW7</accession>
<proteinExistence type="inferred from homology"/>
<dbReference type="SUPFAM" id="SSF52540">
    <property type="entry name" value="P-loop containing nucleoside triphosphate hydrolases"/>
    <property type="match status" value="1"/>
</dbReference>
<dbReference type="InterPro" id="IPR006321">
    <property type="entry name" value="PilT/PilU"/>
</dbReference>
<protein>
    <submittedName>
        <fullName evidence="3">Type IV pilus twitching motility protein PilT</fullName>
    </submittedName>
</protein>
<comment type="similarity">
    <text evidence="1">Belongs to the GSP E family.</text>
</comment>
<gene>
    <name evidence="3" type="ORF">DT065_09030</name>
</gene>
<name>A0A345BYW7_9BACI</name>
<feature type="domain" description="Bacterial type II secretion system protein E" evidence="2">
    <location>
        <begin position="193"/>
        <end position="207"/>
    </location>
</feature>
<dbReference type="RefSeq" id="WP_114372673.1">
    <property type="nucleotide sequence ID" value="NZ_CP031092.1"/>
</dbReference>
<dbReference type="GO" id="GO:0016887">
    <property type="term" value="F:ATP hydrolysis activity"/>
    <property type="evidence" value="ECO:0007669"/>
    <property type="project" value="InterPro"/>
</dbReference>
<dbReference type="NCBIfam" id="TIGR01420">
    <property type="entry name" value="pilT_fam"/>
    <property type="match status" value="1"/>
</dbReference>
<dbReference type="InterPro" id="IPR001482">
    <property type="entry name" value="T2SS/T4SS_dom"/>
</dbReference>
<dbReference type="InterPro" id="IPR027417">
    <property type="entry name" value="P-loop_NTPase"/>
</dbReference>
<dbReference type="InterPro" id="IPR050921">
    <property type="entry name" value="T4SS_GSP_E_ATPase"/>
</dbReference>
<dbReference type="OrthoDB" id="9808272at2"/>
<organism evidence="3 4">
    <name type="scientific">Salicibibacter kimchii</name>
    <dbReference type="NCBI Taxonomy" id="2099786"/>
    <lineage>
        <taxon>Bacteria</taxon>
        <taxon>Bacillati</taxon>
        <taxon>Bacillota</taxon>
        <taxon>Bacilli</taxon>
        <taxon>Bacillales</taxon>
        <taxon>Bacillaceae</taxon>
        <taxon>Salicibibacter</taxon>
    </lineage>
</organism>
<evidence type="ECO:0000313" key="4">
    <source>
        <dbReference type="Proteomes" id="UP000252100"/>
    </source>
</evidence>
<evidence type="ECO:0000259" key="2">
    <source>
        <dbReference type="PROSITE" id="PS00662"/>
    </source>
</evidence>
<dbReference type="EMBL" id="CP031092">
    <property type="protein sequence ID" value="AXF56148.1"/>
    <property type="molecule type" value="Genomic_DNA"/>
</dbReference>
<dbReference type="Proteomes" id="UP000252100">
    <property type="component" value="Chromosome"/>
</dbReference>
<dbReference type="InterPro" id="IPR003593">
    <property type="entry name" value="AAA+_ATPase"/>
</dbReference>
<dbReference type="Pfam" id="PF00437">
    <property type="entry name" value="T2SSE"/>
    <property type="match status" value="1"/>
</dbReference>
<dbReference type="AlphaFoldDB" id="A0A345BYW7"/>
<dbReference type="KEGG" id="rue:DT065_09030"/>
<evidence type="ECO:0000313" key="3">
    <source>
        <dbReference type="EMBL" id="AXF56148.1"/>
    </source>
</evidence>
<dbReference type="PROSITE" id="PS00662">
    <property type="entry name" value="T2SP_E"/>
    <property type="match status" value="1"/>
</dbReference>
<reference evidence="3 4" key="1">
    <citation type="journal article" date="2018" name="J. Microbiol.">
        <title>Salicibibacter kimchii gen. nov., sp. nov., a moderately halophilic and alkalitolerant bacterium in the family Bacillaceae, isolated from kimchi.</title>
        <authorList>
            <person name="Jang J.Y."/>
            <person name="Oh Y.J."/>
            <person name="Lim S.K."/>
            <person name="Park H.K."/>
            <person name="Lee C."/>
            <person name="Kim J.Y."/>
            <person name="Lee M.A."/>
            <person name="Choi H.J."/>
        </authorList>
    </citation>
    <scope>NUCLEOTIDE SEQUENCE [LARGE SCALE GENOMIC DNA]</scope>
    <source>
        <strain evidence="3 4">NKC1-1</strain>
    </source>
</reference>
<dbReference type="CDD" id="cd01131">
    <property type="entry name" value="PilT"/>
    <property type="match status" value="1"/>
</dbReference>
<dbReference type="Gene3D" id="3.40.50.300">
    <property type="entry name" value="P-loop containing nucleotide triphosphate hydrolases"/>
    <property type="match status" value="1"/>
</dbReference>
<evidence type="ECO:0000256" key="1">
    <source>
        <dbReference type="ARBA" id="ARBA00006611"/>
    </source>
</evidence>
<dbReference type="SMART" id="SM00382">
    <property type="entry name" value="AAA"/>
    <property type="match status" value="1"/>
</dbReference>
<keyword evidence="4" id="KW-1185">Reference proteome</keyword>
<sequence>MNIKQLLAFAHDKKASDLHLTVGHPPVIRLNGFLETTGDVALTAQDTATAAEEMTSKEQYKKFLTDGELDFSYELKGYGRFRCNVYKQKSSIGLALRMIPNAPPQMEDLGLPTLIKSFSERAQGLVLVTGPTGSGKTTTLAAIIDDMNRNMKRHIITLEDPIEYMHVHQQSLVNQRQIGEDTRSFPQGLRAALRQDPDVILVGEMRDRETIQTALTAAETGHLVLATLHTVNAPQTVDRIIDVFPGSEQSQIRIQLAAVLAGIVSQSLLPTKTNDGRTAAMEVLVNNYAVANLIRSDKIHQLKSILETSRQYGMQTIEMAFQQLLDQGIISRDTFKEGMIGRGHDVSILNM</sequence>
<dbReference type="GO" id="GO:0005524">
    <property type="term" value="F:ATP binding"/>
    <property type="evidence" value="ECO:0007669"/>
    <property type="project" value="InterPro"/>
</dbReference>